<evidence type="ECO:0000256" key="1">
    <source>
        <dbReference type="ARBA" id="ARBA00004141"/>
    </source>
</evidence>
<protein>
    <submittedName>
        <fullName evidence="6">SemiSWEET transporter</fullName>
    </submittedName>
</protein>
<keyword evidence="3 5" id="KW-1133">Transmembrane helix</keyword>
<dbReference type="Pfam" id="PF04193">
    <property type="entry name" value="PQ-loop"/>
    <property type="match status" value="1"/>
</dbReference>
<dbReference type="RefSeq" id="WP_212686512.1">
    <property type="nucleotide sequence ID" value="NZ_CAXBSD010000007.1"/>
</dbReference>
<evidence type="ECO:0000256" key="3">
    <source>
        <dbReference type="ARBA" id="ARBA00022989"/>
    </source>
</evidence>
<feature type="transmembrane region" description="Helical" evidence="5">
    <location>
        <begin position="64"/>
        <end position="85"/>
    </location>
</feature>
<feature type="transmembrane region" description="Helical" evidence="5">
    <location>
        <begin position="6"/>
        <end position="27"/>
    </location>
</feature>
<proteinExistence type="predicted"/>
<name>A0A941DJI1_9BURK</name>
<dbReference type="NCBIfam" id="NF037968">
    <property type="entry name" value="SemiSWEET_2"/>
    <property type="match status" value="1"/>
</dbReference>
<evidence type="ECO:0000256" key="2">
    <source>
        <dbReference type="ARBA" id="ARBA00022692"/>
    </source>
</evidence>
<evidence type="ECO:0000256" key="5">
    <source>
        <dbReference type="SAM" id="Phobius"/>
    </source>
</evidence>
<evidence type="ECO:0000313" key="7">
    <source>
        <dbReference type="Proteomes" id="UP000680067"/>
    </source>
</evidence>
<dbReference type="GO" id="GO:0016020">
    <property type="term" value="C:membrane"/>
    <property type="evidence" value="ECO:0007669"/>
    <property type="project" value="UniProtKB-SubCell"/>
</dbReference>
<gene>
    <name evidence="6" type="ORF">KDM89_03435</name>
</gene>
<comment type="caution">
    <text evidence="6">The sequence shown here is derived from an EMBL/GenBank/DDBJ whole genome shotgun (WGS) entry which is preliminary data.</text>
</comment>
<dbReference type="Proteomes" id="UP000680067">
    <property type="component" value="Unassembled WGS sequence"/>
</dbReference>
<dbReference type="AlphaFoldDB" id="A0A941DJI1"/>
<keyword evidence="2 5" id="KW-0812">Transmembrane</keyword>
<dbReference type="InterPro" id="IPR047662">
    <property type="entry name" value="SemiSWEET"/>
</dbReference>
<keyword evidence="4 5" id="KW-0472">Membrane</keyword>
<dbReference type="InterPro" id="IPR006603">
    <property type="entry name" value="PQ-loop_rpt"/>
</dbReference>
<evidence type="ECO:0000256" key="4">
    <source>
        <dbReference type="ARBA" id="ARBA00023136"/>
    </source>
</evidence>
<evidence type="ECO:0000313" key="6">
    <source>
        <dbReference type="EMBL" id="MBR7781184.1"/>
    </source>
</evidence>
<organism evidence="6 7">
    <name type="scientific">Undibacterium luofuense</name>
    <dbReference type="NCBI Taxonomy" id="2828733"/>
    <lineage>
        <taxon>Bacteria</taxon>
        <taxon>Pseudomonadati</taxon>
        <taxon>Pseudomonadota</taxon>
        <taxon>Betaproteobacteria</taxon>
        <taxon>Burkholderiales</taxon>
        <taxon>Oxalobacteraceae</taxon>
        <taxon>Undibacterium</taxon>
    </lineage>
</organism>
<dbReference type="EMBL" id="JAGSPN010000001">
    <property type="protein sequence ID" value="MBR7781184.1"/>
    <property type="molecule type" value="Genomic_DNA"/>
</dbReference>
<dbReference type="Gene3D" id="1.20.1280.290">
    <property type="match status" value="1"/>
</dbReference>
<accession>A0A941DJI1</accession>
<feature type="transmembrane region" description="Helical" evidence="5">
    <location>
        <begin position="39"/>
        <end position="58"/>
    </location>
</feature>
<comment type="subcellular location">
    <subcellularLocation>
        <location evidence="1">Membrane</location>
        <topology evidence="1">Multi-pass membrane protein</topology>
    </subcellularLocation>
</comment>
<keyword evidence="7" id="KW-1185">Reference proteome</keyword>
<reference evidence="6" key="1">
    <citation type="submission" date="2021-04" db="EMBL/GenBank/DDBJ databases">
        <title>novel species isolated from subtropical streams in China.</title>
        <authorList>
            <person name="Lu H."/>
        </authorList>
    </citation>
    <scope>NUCLEOTIDE SEQUENCE</scope>
    <source>
        <strain evidence="6">LFS511W</strain>
    </source>
</reference>
<sequence>MNWLNSDLVGYIAATLTTSAFIPQALMTWKNKRAEGVSLSMYVILITGVILWLTYGIMLSAWPVIIANVITLFLTIFILLMKIVYK</sequence>
<dbReference type="GO" id="GO:0051119">
    <property type="term" value="F:sugar transmembrane transporter activity"/>
    <property type="evidence" value="ECO:0007669"/>
    <property type="project" value="InterPro"/>
</dbReference>